<comment type="caution">
    <text evidence="1">The sequence shown here is derived from an EMBL/GenBank/DDBJ whole genome shotgun (WGS) entry which is preliminary data.</text>
</comment>
<dbReference type="OrthoDB" id="1366312at2"/>
<proteinExistence type="predicted"/>
<keyword evidence="2" id="KW-1185">Reference proteome</keyword>
<name>A0A2V4BR01_9FLAO</name>
<dbReference type="EMBL" id="QJHK01000007">
    <property type="protein sequence ID" value="PXY40972.1"/>
    <property type="molecule type" value="Genomic_DNA"/>
</dbReference>
<dbReference type="Proteomes" id="UP000247903">
    <property type="component" value="Unassembled WGS sequence"/>
</dbReference>
<reference evidence="1 2" key="1">
    <citation type="submission" date="2018-05" db="EMBL/GenBank/DDBJ databases">
        <title>Flavobacterium sp. strain IMCC34759, incomplete genome.</title>
        <authorList>
            <person name="Joung Y."/>
            <person name="Cho J."/>
        </authorList>
    </citation>
    <scope>NUCLEOTIDE SEQUENCE [LARGE SCALE GENOMIC DNA]</scope>
    <source>
        <strain evidence="1 2">IMCC34759</strain>
    </source>
</reference>
<evidence type="ECO:0000313" key="1">
    <source>
        <dbReference type="EMBL" id="PXY40972.1"/>
    </source>
</evidence>
<sequence length="130" mass="15117">MKTLTIIGFLLYTIPALSQEKEKDSLIWVERTCETGLKKAKKDFAIGIYNSYSYGLLVKMEPKGLKAGFDGFYKKYMMKKYSMNIENRGCVINDDSICYSDEMEKLITKKFGKDIFKRGKKEAMKLFTRK</sequence>
<accession>A0A2V4BR01</accession>
<protein>
    <submittedName>
        <fullName evidence="1">Uncharacterized protein</fullName>
    </submittedName>
</protein>
<dbReference type="RefSeq" id="WP_110306580.1">
    <property type="nucleotide sequence ID" value="NZ_QJHK01000007.1"/>
</dbReference>
<organism evidence="1 2">
    <name type="scientific">Flavobacterium cheongpyeongense</name>
    <dbReference type="NCBI Taxonomy" id="2212651"/>
    <lineage>
        <taxon>Bacteria</taxon>
        <taxon>Pseudomonadati</taxon>
        <taxon>Bacteroidota</taxon>
        <taxon>Flavobacteriia</taxon>
        <taxon>Flavobacteriales</taxon>
        <taxon>Flavobacteriaceae</taxon>
        <taxon>Flavobacterium</taxon>
    </lineage>
</organism>
<dbReference type="AlphaFoldDB" id="A0A2V4BR01"/>
<gene>
    <name evidence="1" type="ORF">DMB65_10390</name>
</gene>
<evidence type="ECO:0000313" key="2">
    <source>
        <dbReference type="Proteomes" id="UP000247903"/>
    </source>
</evidence>